<organism evidence="6 7">
    <name type="scientific">Megamonas funiformis</name>
    <dbReference type="NCBI Taxonomy" id="437897"/>
    <lineage>
        <taxon>Bacteria</taxon>
        <taxon>Bacillati</taxon>
        <taxon>Bacillota</taxon>
        <taxon>Negativicutes</taxon>
        <taxon>Selenomonadales</taxon>
        <taxon>Selenomonadaceae</taxon>
        <taxon>Megamonas</taxon>
    </lineage>
</organism>
<evidence type="ECO:0000313" key="7">
    <source>
        <dbReference type="Proteomes" id="UP001198190"/>
    </source>
</evidence>
<reference evidence="6" key="1">
    <citation type="submission" date="2021-10" db="EMBL/GenBank/DDBJ databases">
        <title>Collection of gut derived symbiotic bacterial strains cultured from healthy donors.</title>
        <authorList>
            <person name="Lin H."/>
            <person name="Littmann E."/>
            <person name="Claire K."/>
            <person name="Pamer E."/>
        </authorList>
    </citation>
    <scope>NUCLEOTIDE SEQUENCE</scope>
    <source>
        <strain evidence="6">MSK.7.16</strain>
    </source>
</reference>
<keyword evidence="3" id="KW-0175">Coiled coil</keyword>
<evidence type="ECO:0000259" key="5">
    <source>
        <dbReference type="Pfam" id="PF18821"/>
    </source>
</evidence>
<evidence type="ECO:0000256" key="3">
    <source>
        <dbReference type="SAM" id="Coils"/>
    </source>
</evidence>
<proteinExistence type="inferred from homology"/>
<dbReference type="InterPro" id="IPR040677">
    <property type="entry name" value="LPD7"/>
</dbReference>
<feature type="coiled-coil region" evidence="3">
    <location>
        <begin position="737"/>
        <end position="814"/>
    </location>
</feature>
<feature type="domain" description="Large polyvalent protein-associated" evidence="5">
    <location>
        <begin position="68"/>
        <end position="129"/>
    </location>
</feature>
<evidence type="ECO:0000313" key="6">
    <source>
        <dbReference type="EMBL" id="MCB6827925.1"/>
    </source>
</evidence>
<dbReference type="AlphaFoldDB" id="A0AAW4U3I8"/>
<feature type="coiled-coil region" evidence="3">
    <location>
        <begin position="132"/>
        <end position="159"/>
    </location>
</feature>
<dbReference type="Proteomes" id="UP001198190">
    <property type="component" value="Unassembled WGS sequence"/>
</dbReference>
<dbReference type="EMBL" id="JAJCGD010000008">
    <property type="protein sequence ID" value="MCB6827925.1"/>
    <property type="molecule type" value="Genomic_DNA"/>
</dbReference>
<accession>A0AAW4U3I8</accession>
<name>A0AAW4U3I8_9FIRM</name>
<evidence type="ECO:0000256" key="2">
    <source>
        <dbReference type="ARBA" id="ARBA00022971"/>
    </source>
</evidence>
<dbReference type="RefSeq" id="WP_227152775.1">
    <property type="nucleotide sequence ID" value="NZ_JAJCGD010000008.1"/>
</dbReference>
<protein>
    <submittedName>
        <fullName evidence="6">MobA/MobL family protein</fullName>
    </submittedName>
</protein>
<dbReference type="InterPro" id="IPR005053">
    <property type="entry name" value="MobA_MobL"/>
</dbReference>
<gene>
    <name evidence="6" type="ORF">LIY65_04400</name>
</gene>
<evidence type="ECO:0000256" key="1">
    <source>
        <dbReference type="ARBA" id="ARBA00010873"/>
    </source>
</evidence>
<dbReference type="Pfam" id="PF18821">
    <property type="entry name" value="LPD7"/>
    <property type="match status" value="1"/>
</dbReference>
<comment type="caution">
    <text evidence="6">The sequence shown here is derived from an EMBL/GenBank/DDBJ whole genome shotgun (WGS) entry which is preliminary data.</text>
</comment>
<keyword evidence="2" id="KW-0184">Conjugation</keyword>
<dbReference type="Pfam" id="PF03389">
    <property type="entry name" value="MobA_MobL"/>
    <property type="match status" value="1"/>
</dbReference>
<sequence>MALYHLSLKVNKHNTKTVKGKDHADYINREGKFKDVDEKNILKTQTFTSKNEIKLITTENLSGKVNKLYINSSGSIIQKGDSLKITDNASEETVQLALALAKRISVTDKIDISGSDDFKDKVSKSIVEMNYVDNVNIVNDEVNNKIKNIQKEYEADGKRISEYHQKCKDRHGVSLANIEFSEENSVCEFNTKNEFSLQDVSTWDMDVQQSSLGMFLSNSSSNGMDLEETDKYQPMRRDVLRRVKRNVEVLADKLLSANKKEAVAASHADYINRENIFAKKGGCVYKSNHLPKWANNSPKVFFAAADKYEQKNGTPYRELELSLQQELTLEQNIEIINIFIKQCEVLQDKYFAFAIHDKEAALDNTKQQIHCHLMFSERCIDEYEKVNERPPEVFFSRARNKNPELGGCRKDRRFSMDNIKIRRETLANIRKLWADINNQILKKYGVDKEISHKSLSEQREDALKNKDFVKAEILNRAPEQYLGVNICIDKSNSKVINLLERRKEIQERNKLIKASYLFEDIKRQDELLVNADLAKKQGAKVLSDVLTRKDVNTSKANSISVLREQIIDLSNKLADKSKDVITYRVALERSRTKHMTSEEYHAYMNLKIISNDEFKLKRELNILQRDNSNINRQNEITSLLNKYQNVKNEFKNILKVANKRLLKPEYKAKITKEVNIILRENEPVKREYELLTNKLTLVTNKLRAYILNNLSQEQNNTVNSSNRYTALQVDNILKNLSQELSININKLQKDLEKLYSKVISEERAKIMATDIVTKGKYKTFRELIAKINKDKEKLKDIVENIDVLKNKLQDTKFKLVYDKNINIKYSLEKSIVENERYAMNLKQDIVSYLNKPEVKMYISKIVNGILEKNLPIKNNYNQLNNNLNNMRLQLHTIGKLRKAAGMQIQLDKGKNIAYEVKETGYSSNNYNNNTNNAKILAEAFASNSSMGNLVARIVDDEYDEFKDNITINNADRLVQETDNILSL</sequence>
<feature type="domain" description="MobA/MobL protein" evidence="4">
    <location>
        <begin position="266"/>
        <end position="461"/>
    </location>
</feature>
<feature type="coiled-coil region" evidence="3">
    <location>
        <begin position="452"/>
        <end position="508"/>
    </location>
</feature>
<comment type="similarity">
    <text evidence="1">Belongs to the MobA/MobL family.</text>
</comment>
<dbReference type="Gene3D" id="3.30.930.30">
    <property type="match status" value="1"/>
</dbReference>
<evidence type="ECO:0000259" key="4">
    <source>
        <dbReference type="Pfam" id="PF03389"/>
    </source>
</evidence>